<protein>
    <submittedName>
        <fullName evidence="1">Uncharacterized protein</fullName>
    </submittedName>
</protein>
<organism evidence="1 2">
    <name type="scientific">Morus notabilis</name>
    <dbReference type="NCBI Taxonomy" id="981085"/>
    <lineage>
        <taxon>Eukaryota</taxon>
        <taxon>Viridiplantae</taxon>
        <taxon>Streptophyta</taxon>
        <taxon>Embryophyta</taxon>
        <taxon>Tracheophyta</taxon>
        <taxon>Spermatophyta</taxon>
        <taxon>Magnoliopsida</taxon>
        <taxon>eudicotyledons</taxon>
        <taxon>Gunneridae</taxon>
        <taxon>Pentapetalae</taxon>
        <taxon>rosids</taxon>
        <taxon>fabids</taxon>
        <taxon>Rosales</taxon>
        <taxon>Moraceae</taxon>
        <taxon>Moreae</taxon>
        <taxon>Morus</taxon>
    </lineage>
</organism>
<gene>
    <name evidence="1" type="ORF">L484_006398</name>
</gene>
<name>W9RDI7_9ROSA</name>
<evidence type="ECO:0000313" key="1">
    <source>
        <dbReference type="EMBL" id="EXB51825.1"/>
    </source>
</evidence>
<keyword evidence="2" id="KW-1185">Reference proteome</keyword>
<accession>W9RDI7</accession>
<dbReference type="EMBL" id="KE344055">
    <property type="protein sequence ID" value="EXB51825.1"/>
    <property type="molecule type" value="Genomic_DNA"/>
</dbReference>
<sequence>MDSRLASFEIKAISTIPMLPNPLIDMCLYLTCDEDQFLLYALDIIAAVVSTVLIADEDSKN</sequence>
<dbReference type="AlphaFoldDB" id="W9RDI7"/>
<evidence type="ECO:0000313" key="2">
    <source>
        <dbReference type="Proteomes" id="UP000030645"/>
    </source>
</evidence>
<proteinExistence type="predicted"/>
<reference evidence="2" key="1">
    <citation type="submission" date="2013-01" db="EMBL/GenBank/DDBJ databases">
        <title>Draft Genome Sequence of a Mulberry Tree, Morus notabilis C.K. Schneid.</title>
        <authorList>
            <person name="He N."/>
            <person name="Zhao S."/>
        </authorList>
    </citation>
    <scope>NUCLEOTIDE SEQUENCE</scope>
</reference>
<dbReference type="Proteomes" id="UP000030645">
    <property type="component" value="Unassembled WGS sequence"/>
</dbReference>